<evidence type="ECO:0000259" key="1">
    <source>
        <dbReference type="Pfam" id="PF01590"/>
    </source>
</evidence>
<proteinExistence type="predicted"/>
<protein>
    <recommendedName>
        <fullName evidence="1">GAF domain-containing protein</fullName>
    </recommendedName>
</protein>
<gene>
    <name evidence="2" type="ORF">Ade02nite_40150</name>
</gene>
<reference evidence="2 3" key="1">
    <citation type="submission" date="2021-01" db="EMBL/GenBank/DDBJ databases">
        <title>Whole genome shotgun sequence of Actinoplanes deccanensis NBRC 13994.</title>
        <authorList>
            <person name="Komaki H."/>
            <person name="Tamura T."/>
        </authorList>
    </citation>
    <scope>NUCLEOTIDE SEQUENCE [LARGE SCALE GENOMIC DNA]</scope>
    <source>
        <strain evidence="2 3">NBRC 13994</strain>
    </source>
</reference>
<evidence type="ECO:0000313" key="2">
    <source>
        <dbReference type="EMBL" id="GID75374.1"/>
    </source>
</evidence>
<dbReference type="Proteomes" id="UP000609879">
    <property type="component" value="Unassembled WGS sequence"/>
</dbReference>
<dbReference type="InterPro" id="IPR029016">
    <property type="entry name" value="GAF-like_dom_sf"/>
</dbReference>
<evidence type="ECO:0000313" key="3">
    <source>
        <dbReference type="Proteomes" id="UP000609879"/>
    </source>
</evidence>
<dbReference type="Pfam" id="PF01590">
    <property type="entry name" value="GAF"/>
    <property type="match status" value="1"/>
</dbReference>
<organism evidence="2 3">
    <name type="scientific">Paractinoplanes deccanensis</name>
    <dbReference type="NCBI Taxonomy" id="113561"/>
    <lineage>
        <taxon>Bacteria</taxon>
        <taxon>Bacillati</taxon>
        <taxon>Actinomycetota</taxon>
        <taxon>Actinomycetes</taxon>
        <taxon>Micromonosporales</taxon>
        <taxon>Micromonosporaceae</taxon>
        <taxon>Paractinoplanes</taxon>
    </lineage>
</organism>
<sequence length="189" mass="19796">MNETQRQQTAPAAWIPARPDASVADDFLALADRVVVEVAILLAARTVGGAAACDLQIYDSGTGGLRIARHKGFTPESLDYFAAVDPSVPSACGTALVTRHCVLIDDVAASPIFRGRPTLDVMLAVGSRAVHSYPLHDSGGTLLGMLSLHYPIAEPHAAQEQLAWAAGLALAEVLPRGVPRPDAVSAGRR</sequence>
<dbReference type="InterPro" id="IPR003018">
    <property type="entry name" value="GAF"/>
</dbReference>
<dbReference type="SUPFAM" id="SSF55781">
    <property type="entry name" value="GAF domain-like"/>
    <property type="match status" value="1"/>
</dbReference>
<accession>A0ABQ3Y5V8</accession>
<keyword evidence="3" id="KW-1185">Reference proteome</keyword>
<dbReference type="RefSeq" id="WP_203765646.1">
    <property type="nucleotide sequence ID" value="NZ_BAAABO010000019.1"/>
</dbReference>
<dbReference type="Gene3D" id="3.30.450.40">
    <property type="match status" value="1"/>
</dbReference>
<name>A0ABQ3Y5V8_9ACTN</name>
<dbReference type="EMBL" id="BOMI01000077">
    <property type="protein sequence ID" value="GID75374.1"/>
    <property type="molecule type" value="Genomic_DNA"/>
</dbReference>
<feature type="domain" description="GAF" evidence="1">
    <location>
        <begin position="29"/>
        <end position="165"/>
    </location>
</feature>
<comment type="caution">
    <text evidence="2">The sequence shown here is derived from an EMBL/GenBank/DDBJ whole genome shotgun (WGS) entry which is preliminary data.</text>
</comment>